<dbReference type="PANTHER" id="PTHR45947:SF3">
    <property type="entry name" value="SULFOQUINOVOSYL TRANSFERASE SQD2"/>
    <property type="match status" value="1"/>
</dbReference>
<keyword evidence="1" id="KW-0328">Glycosyltransferase</keyword>
<feature type="domain" description="Glycosyltransferase subfamily 4-like N-terminal" evidence="4">
    <location>
        <begin position="15"/>
        <end position="189"/>
    </location>
</feature>
<dbReference type="Gene3D" id="3.40.50.2000">
    <property type="entry name" value="Glycogen Phosphorylase B"/>
    <property type="match status" value="2"/>
</dbReference>
<feature type="domain" description="Glycosyl transferase family 1" evidence="3">
    <location>
        <begin position="235"/>
        <end position="393"/>
    </location>
</feature>
<dbReference type="RefSeq" id="WP_181813712.1">
    <property type="nucleotide sequence ID" value="NZ_QQZY01000009.1"/>
</dbReference>
<reference evidence="6" key="2">
    <citation type="journal article" date="2019" name="MicrobiologyOpen">
        <title>High-quality draft genome sequence of Gaiella occulta isolated from a 150 meter deep mineral water borehole and comparison with the genome sequences of other deep-branching lineages of the phylum Actinobacteria.</title>
        <authorList>
            <person name="Severino R."/>
            <person name="Froufe H.J.C."/>
            <person name="Barroso C."/>
            <person name="Albuquerque L."/>
            <person name="Lobo-da-Cunha A."/>
            <person name="da Costa M.S."/>
            <person name="Egas C."/>
        </authorList>
    </citation>
    <scope>NUCLEOTIDE SEQUENCE [LARGE SCALE GENOMIC DNA]</scope>
    <source>
        <strain evidence="6">F2-233</strain>
    </source>
</reference>
<dbReference type="Pfam" id="PF13439">
    <property type="entry name" value="Glyco_transf_4"/>
    <property type="match status" value="1"/>
</dbReference>
<keyword evidence="6" id="KW-1185">Reference proteome</keyword>
<evidence type="ECO:0000313" key="5">
    <source>
        <dbReference type="EMBL" id="RDI73473.1"/>
    </source>
</evidence>
<proteinExistence type="predicted"/>
<reference evidence="5 6" key="1">
    <citation type="submission" date="2018-07" db="EMBL/GenBank/DDBJ databases">
        <title>High-quality-draft genome sequence of Gaiella occulta.</title>
        <authorList>
            <person name="Severino R."/>
            <person name="Froufe H.J.C."/>
            <person name="Rainey F.A."/>
            <person name="Barroso C."/>
            <person name="Albuquerque L."/>
            <person name="Lobo-Da-Cunha A."/>
            <person name="Da Costa M.S."/>
            <person name="Egas C."/>
        </authorList>
    </citation>
    <scope>NUCLEOTIDE SEQUENCE [LARGE SCALE GENOMIC DNA]</scope>
    <source>
        <strain evidence="5 6">F2-233</strain>
    </source>
</reference>
<dbReference type="GO" id="GO:1901137">
    <property type="term" value="P:carbohydrate derivative biosynthetic process"/>
    <property type="evidence" value="ECO:0007669"/>
    <property type="project" value="UniProtKB-ARBA"/>
</dbReference>
<accession>A0A7M2YTQ6</accession>
<protein>
    <submittedName>
        <fullName evidence="5">Glycosyl transferase group 1</fullName>
    </submittedName>
</protein>
<keyword evidence="2 5" id="KW-0808">Transferase</keyword>
<evidence type="ECO:0000259" key="4">
    <source>
        <dbReference type="Pfam" id="PF13439"/>
    </source>
</evidence>
<dbReference type="EMBL" id="QQZY01000009">
    <property type="protein sequence ID" value="RDI73473.1"/>
    <property type="molecule type" value="Genomic_DNA"/>
</dbReference>
<dbReference type="CDD" id="cd03801">
    <property type="entry name" value="GT4_PimA-like"/>
    <property type="match status" value="1"/>
</dbReference>
<evidence type="ECO:0000256" key="1">
    <source>
        <dbReference type="ARBA" id="ARBA00022676"/>
    </source>
</evidence>
<dbReference type="InterPro" id="IPR001296">
    <property type="entry name" value="Glyco_trans_1"/>
</dbReference>
<organism evidence="5 6">
    <name type="scientific">Gaiella occulta</name>
    <dbReference type="NCBI Taxonomy" id="1002870"/>
    <lineage>
        <taxon>Bacteria</taxon>
        <taxon>Bacillati</taxon>
        <taxon>Actinomycetota</taxon>
        <taxon>Thermoleophilia</taxon>
        <taxon>Gaiellales</taxon>
        <taxon>Gaiellaceae</taxon>
        <taxon>Gaiella</taxon>
    </lineage>
</organism>
<name>A0A7M2YTQ6_9ACTN</name>
<sequence length="414" mass="43941">MRILLWHGYLLGGTGSNVYTRMLAREWARTGHDVTVFCQDADPGAYDLGGAAAVRPDVGGLLPVFVLDRYEGYDVKLVQDCTRAELDAWVEANACALRAHLPADLVFCNHVLLGGPVGAATGARFAVKAHGSELEYAMRGNAALSAWGRKSLARASATFVGSAHIRAVLEEVCGPVPRVHEVPPGVDVDEWRPRPRGEALAALLAEARRDPPNPGNVEERLPDEGNAARLEAFLAGDRPTVVYFGKLIRNKGVHVLLEALARLDARAVIVGFGDYRDALEAAAGEQALFTGPLEHRHLVHLLALADACVVPSIFPEAFGMVAAEAAAAGCPPLVARHSGLAEIASGLEAAYPARLRDLAAFATGDAVELRRKLERLLSLAPDDRAALAAAARQAAVQRWSWTGVAGRLLAPVAG</sequence>
<dbReference type="SUPFAM" id="SSF53756">
    <property type="entry name" value="UDP-Glycosyltransferase/glycogen phosphorylase"/>
    <property type="match status" value="1"/>
</dbReference>
<dbReference type="Proteomes" id="UP000254134">
    <property type="component" value="Unassembled WGS sequence"/>
</dbReference>
<evidence type="ECO:0000256" key="2">
    <source>
        <dbReference type="ARBA" id="ARBA00022679"/>
    </source>
</evidence>
<dbReference type="InterPro" id="IPR050194">
    <property type="entry name" value="Glycosyltransferase_grp1"/>
</dbReference>
<dbReference type="GO" id="GO:0016757">
    <property type="term" value="F:glycosyltransferase activity"/>
    <property type="evidence" value="ECO:0007669"/>
    <property type="project" value="UniProtKB-KW"/>
</dbReference>
<comment type="caution">
    <text evidence="5">The sequence shown here is derived from an EMBL/GenBank/DDBJ whole genome shotgun (WGS) entry which is preliminary data.</text>
</comment>
<evidence type="ECO:0000259" key="3">
    <source>
        <dbReference type="Pfam" id="PF00534"/>
    </source>
</evidence>
<dbReference type="InterPro" id="IPR028098">
    <property type="entry name" value="Glyco_trans_4-like_N"/>
</dbReference>
<dbReference type="AlphaFoldDB" id="A0A7M2YTQ6"/>
<dbReference type="PANTHER" id="PTHR45947">
    <property type="entry name" value="SULFOQUINOVOSYL TRANSFERASE SQD2"/>
    <property type="match status" value="1"/>
</dbReference>
<evidence type="ECO:0000313" key="6">
    <source>
        <dbReference type="Proteomes" id="UP000254134"/>
    </source>
</evidence>
<gene>
    <name evidence="5" type="ORF">Gocc_2829</name>
</gene>
<dbReference type="Pfam" id="PF00534">
    <property type="entry name" value="Glycos_transf_1"/>
    <property type="match status" value="1"/>
</dbReference>